<accession>A0A6G1E0D3</accession>
<keyword evidence="2" id="KW-0433">Leucine-rich repeat</keyword>
<dbReference type="EMBL" id="SPHZ02000005">
    <property type="protein sequence ID" value="KAF0918121.1"/>
    <property type="molecule type" value="Genomic_DNA"/>
</dbReference>
<evidence type="ECO:0000256" key="5">
    <source>
        <dbReference type="ARBA" id="ARBA00022821"/>
    </source>
</evidence>
<dbReference type="Proteomes" id="UP000479710">
    <property type="component" value="Unassembled WGS sequence"/>
</dbReference>
<keyword evidence="5" id="KW-0611">Plant defense</keyword>
<name>A0A6G1E0D3_9ORYZ</name>
<dbReference type="PANTHER" id="PTHR33377">
    <property type="entry name" value="OS10G0134700 PROTEIN-RELATED"/>
    <property type="match status" value="1"/>
</dbReference>
<dbReference type="PANTHER" id="PTHR33377:SF36">
    <property type="entry name" value="OS01G0720900 PROTEIN"/>
    <property type="match status" value="1"/>
</dbReference>
<proteinExistence type="inferred from homology"/>
<sequence>MDTFFSAVLGDLLSRSMSFVIDRYHQQQQDVEENLQRLHRVLLRIQAIVEEADARCITNQAMLLQLRMARAVMYRGYYFHDNFRYRIVQDEVGDHSLDLSPFNPSKRFCFPTRTRKNVSEVLEKKELQKMLGHLENIVSDMQEFVVFVSSYPRISRQPYCSYLLLENCMFGRQAEQERVIKFLLEPHPLGVAKGIDVLPIIGPGGVGKSTLVEHICHDERLQRKIDVLLWRSKIPPYYSYMARYEIDKFKSNSKTWAEAAQLELNY</sequence>
<keyword evidence="4" id="KW-0547">Nucleotide-binding</keyword>
<evidence type="ECO:0000256" key="2">
    <source>
        <dbReference type="ARBA" id="ARBA00022614"/>
    </source>
</evidence>
<dbReference type="InterPro" id="IPR002182">
    <property type="entry name" value="NB-ARC"/>
</dbReference>
<evidence type="ECO:0008006" key="10">
    <source>
        <dbReference type="Google" id="ProtNLM"/>
    </source>
</evidence>
<keyword evidence="9" id="KW-1185">Reference proteome</keyword>
<evidence type="ECO:0000256" key="4">
    <source>
        <dbReference type="ARBA" id="ARBA00022741"/>
    </source>
</evidence>
<gene>
    <name evidence="8" type="ORF">E2562_022707</name>
</gene>
<evidence type="ECO:0000259" key="6">
    <source>
        <dbReference type="Pfam" id="PF00931"/>
    </source>
</evidence>
<dbReference type="InterPro" id="IPR027417">
    <property type="entry name" value="P-loop_NTPase"/>
</dbReference>
<dbReference type="GO" id="GO:0043531">
    <property type="term" value="F:ADP binding"/>
    <property type="evidence" value="ECO:0007669"/>
    <property type="project" value="InterPro"/>
</dbReference>
<keyword evidence="3" id="KW-0677">Repeat</keyword>
<protein>
    <recommendedName>
        <fullName evidence="10">Rx N-terminal domain-containing protein</fullName>
    </recommendedName>
</protein>
<dbReference type="SUPFAM" id="SSF52540">
    <property type="entry name" value="P-loop containing nucleoside triphosphate hydrolases"/>
    <property type="match status" value="1"/>
</dbReference>
<organism evidence="8 9">
    <name type="scientific">Oryza meyeriana var. granulata</name>
    <dbReference type="NCBI Taxonomy" id="110450"/>
    <lineage>
        <taxon>Eukaryota</taxon>
        <taxon>Viridiplantae</taxon>
        <taxon>Streptophyta</taxon>
        <taxon>Embryophyta</taxon>
        <taxon>Tracheophyta</taxon>
        <taxon>Spermatophyta</taxon>
        <taxon>Magnoliopsida</taxon>
        <taxon>Liliopsida</taxon>
        <taxon>Poales</taxon>
        <taxon>Poaceae</taxon>
        <taxon>BOP clade</taxon>
        <taxon>Oryzoideae</taxon>
        <taxon>Oryzeae</taxon>
        <taxon>Oryzinae</taxon>
        <taxon>Oryza</taxon>
        <taxon>Oryza meyeriana</taxon>
    </lineage>
</organism>
<evidence type="ECO:0000259" key="7">
    <source>
        <dbReference type="Pfam" id="PF18052"/>
    </source>
</evidence>
<dbReference type="AlphaFoldDB" id="A0A6G1E0D3"/>
<reference evidence="8 9" key="1">
    <citation type="submission" date="2019-11" db="EMBL/GenBank/DDBJ databases">
        <title>Whole genome sequence of Oryza granulata.</title>
        <authorList>
            <person name="Li W."/>
        </authorList>
    </citation>
    <scope>NUCLEOTIDE SEQUENCE [LARGE SCALE GENOMIC DNA]</scope>
    <source>
        <strain evidence="9">cv. Menghai</strain>
        <tissue evidence="8">Leaf</tissue>
    </source>
</reference>
<evidence type="ECO:0000313" key="9">
    <source>
        <dbReference type="Proteomes" id="UP000479710"/>
    </source>
</evidence>
<dbReference type="Pfam" id="PF00931">
    <property type="entry name" value="NB-ARC"/>
    <property type="match status" value="1"/>
</dbReference>
<evidence type="ECO:0000256" key="1">
    <source>
        <dbReference type="ARBA" id="ARBA00008894"/>
    </source>
</evidence>
<feature type="domain" description="NB-ARC" evidence="6">
    <location>
        <begin position="175"/>
        <end position="230"/>
    </location>
</feature>
<evidence type="ECO:0000313" key="8">
    <source>
        <dbReference type="EMBL" id="KAF0918121.1"/>
    </source>
</evidence>
<dbReference type="Gene3D" id="3.40.50.300">
    <property type="entry name" value="P-loop containing nucleotide triphosphate hydrolases"/>
    <property type="match status" value="1"/>
</dbReference>
<feature type="domain" description="Disease resistance N-terminal" evidence="7">
    <location>
        <begin position="9"/>
        <end position="91"/>
    </location>
</feature>
<dbReference type="InterPro" id="IPR041118">
    <property type="entry name" value="Rx_N"/>
</dbReference>
<dbReference type="GO" id="GO:0006952">
    <property type="term" value="P:defense response"/>
    <property type="evidence" value="ECO:0007669"/>
    <property type="project" value="UniProtKB-KW"/>
</dbReference>
<comment type="similarity">
    <text evidence="1">Belongs to the disease resistance NB-LRR family.</text>
</comment>
<dbReference type="OrthoDB" id="692486at2759"/>
<evidence type="ECO:0000256" key="3">
    <source>
        <dbReference type="ARBA" id="ARBA00022737"/>
    </source>
</evidence>
<dbReference type="Pfam" id="PF18052">
    <property type="entry name" value="Rx_N"/>
    <property type="match status" value="1"/>
</dbReference>
<comment type="caution">
    <text evidence="8">The sequence shown here is derived from an EMBL/GenBank/DDBJ whole genome shotgun (WGS) entry which is preliminary data.</text>
</comment>